<evidence type="ECO:0000313" key="1">
    <source>
        <dbReference type="EMBL" id="GMT21874.1"/>
    </source>
</evidence>
<accession>A0AAV5VQN8</accession>
<dbReference type="Proteomes" id="UP001432322">
    <property type="component" value="Unassembled WGS sequence"/>
</dbReference>
<feature type="non-terminal residue" evidence="1">
    <location>
        <position position="1"/>
    </location>
</feature>
<organism evidence="1 2">
    <name type="scientific">Pristionchus fissidentatus</name>
    <dbReference type="NCBI Taxonomy" id="1538716"/>
    <lineage>
        <taxon>Eukaryota</taxon>
        <taxon>Metazoa</taxon>
        <taxon>Ecdysozoa</taxon>
        <taxon>Nematoda</taxon>
        <taxon>Chromadorea</taxon>
        <taxon>Rhabditida</taxon>
        <taxon>Rhabditina</taxon>
        <taxon>Diplogasteromorpha</taxon>
        <taxon>Diplogasteroidea</taxon>
        <taxon>Neodiplogasteridae</taxon>
        <taxon>Pristionchus</taxon>
    </lineage>
</organism>
<dbReference type="EMBL" id="BTSY01000004">
    <property type="protein sequence ID" value="GMT21874.1"/>
    <property type="molecule type" value="Genomic_DNA"/>
</dbReference>
<dbReference type="PANTHER" id="PTHR12286:SF5">
    <property type="entry name" value="SACCHAROPINE DEHYDROGENASE-LIKE OXIDOREDUCTASE"/>
    <property type="match status" value="1"/>
</dbReference>
<dbReference type="InterPro" id="IPR051276">
    <property type="entry name" value="Saccharopine_DH-like_oxidrdct"/>
</dbReference>
<reference evidence="1" key="1">
    <citation type="submission" date="2023-10" db="EMBL/GenBank/DDBJ databases">
        <title>Genome assembly of Pristionchus species.</title>
        <authorList>
            <person name="Yoshida K."/>
            <person name="Sommer R.J."/>
        </authorList>
    </citation>
    <scope>NUCLEOTIDE SEQUENCE</scope>
    <source>
        <strain evidence="1">RS5133</strain>
    </source>
</reference>
<sequence length="240" mass="27282">QGYSASAATYQTLILGMSSTKEDNLGEIRRTIMPKSLPDPKFKLPSRSVLWRVPENVLRGWAMMFSGSDKSIVQRSQYYDYVENGEKPVQLATYYTNGQYSAKFLLAFWMKSLSLLSQFELIRRFLQKYPEQCSFNMFKIAGPTQQQMNEASFEYFFVGHGWERGERVDEQKPTKSPNRNCRGPDPGYIASSACVAAAALAVLDDREKMPTSGGVYTTASAFRDTPIFEYLKSFGITYEM</sequence>
<dbReference type="GO" id="GO:0009247">
    <property type="term" value="P:glycolipid biosynthetic process"/>
    <property type="evidence" value="ECO:0007669"/>
    <property type="project" value="TreeGrafter"/>
</dbReference>
<gene>
    <name evidence="1" type="ORF">PFISCL1PPCAC_13171</name>
</gene>
<feature type="non-terminal residue" evidence="1">
    <location>
        <position position="240"/>
    </location>
</feature>
<proteinExistence type="predicted"/>
<name>A0AAV5VQN8_9BILA</name>
<evidence type="ECO:0000313" key="2">
    <source>
        <dbReference type="Proteomes" id="UP001432322"/>
    </source>
</evidence>
<evidence type="ECO:0008006" key="3">
    <source>
        <dbReference type="Google" id="ProtNLM"/>
    </source>
</evidence>
<dbReference type="GO" id="GO:0005811">
    <property type="term" value="C:lipid droplet"/>
    <property type="evidence" value="ECO:0007669"/>
    <property type="project" value="TreeGrafter"/>
</dbReference>
<protein>
    <recommendedName>
        <fullName evidence="3">Saccharopine dehydrogenase-like C-terminal domain-containing protein</fullName>
    </recommendedName>
</protein>
<dbReference type="PANTHER" id="PTHR12286">
    <property type="entry name" value="SACCHAROPINE DEHYDROGENASE-LIKE OXIDOREDUCTASE"/>
    <property type="match status" value="1"/>
</dbReference>
<dbReference type="GO" id="GO:0005886">
    <property type="term" value="C:plasma membrane"/>
    <property type="evidence" value="ECO:0007669"/>
    <property type="project" value="TreeGrafter"/>
</dbReference>
<dbReference type="GO" id="GO:0005739">
    <property type="term" value="C:mitochondrion"/>
    <property type="evidence" value="ECO:0007669"/>
    <property type="project" value="TreeGrafter"/>
</dbReference>
<keyword evidence="2" id="KW-1185">Reference proteome</keyword>
<dbReference type="AlphaFoldDB" id="A0AAV5VQN8"/>
<comment type="caution">
    <text evidence="1">The sequence shown here is derived from an EMBL/GenBank/DDBJ whole genome shotgun (WGS) entry which is preliminary data.</text>
</comment>